<proteinExistence type="inferred from homology"/>
<dbReference type="CDD" id="cd20269">
    <property type="entry name" value="Complex1_LYR_LYRM9"/>
    <property type="match status" value="1"/>
</dbReference>
<evidence type="ECO:0000256" key="1">
    <source>
        <dbReference type="ARBA" id="ARBA00025757"/>
    </source>
</evidence>
<gene>
    <name evidence="4" type="ORF">MAR_007983</name>
</gene>
<name>A0ABY7DVE4_MYAAR</name>
<dbReference type="PANTHER" id="PTHR47061">
    <property type="entry name" value="LYR MOTIF-CONTAINING PROTEIN 9"/>
    <property type="match status" value="1"/>
</dbReference>
<dbReference type="InterPro" id="IPR008011">
    <property type="entry name" value="Complex1_LYR_dom"/>
</dbReference>
<dbReference type="InterPro" id="IPR052151">
    <property type="entry name" value="Complex_I_LYR"/>
</dbReference>
<dbReference type="Pfam" id="PF05347">
    <property type="entry name" value="Complex1_LYR"/>
    <property type="match status" value="1"/>
</dbReference>
<dbReference type="InterPro" id="IPR045291">
    <property type="entry name" value="Complex1_LYR_LYRM9"/>
</dbReference>
<comment type="similarity">
    <text evidence="1">Belongs to the complex I LYR family. LYRM9 subfamily.</text>
</comment>
<evidence type="ECO:0000313" key="4">
    <source>
        <dbReference type="EMBL" id="WAR01425.1"/>
    </source>
</evidence>
<evidence type="ECO:0000256" key="2">
    <source>
        <dbReference type="ARBA" id="ARBA00026234"/>
    </source>
</evidence>
<sequence length="71" mass="8734">MGKDIHTPIQLYRHLFRRLERLPKSMQGHYKHQVRQQFRSHADEIDSERIQQIIKKSLEDCDWLINKYTKT</sequence>
<keyword evidence="5" id="KW-1185">Reference proteome</keyword>
<dbReference type="PANTHER" id="PTHR47061:SF1">
    <property type="entry name" value="LYR MOTIF-CONTAINING PROTEIN 9"/>
    <property type="match status" value="1"/>
</dbReference>
<reference evidence="4" key="1">
    <citation type="submission" date="2022-11" db="EMBL/GenBank/DDBJ databases">
        <title>Centuries of genome instability and evolution in soft-shell clam transmissible cancer (bioRxiv).</title>
        <authorList>
            <person name="Hart S.F.M."/>
            <person name="Yonemitsu M.A."/>
            <person name="Giersch R.M."/>
            <person name="Beal B.F."/>
            <person name="Arriagada G."/>
            <person name="Davis B.W."/>
            <person name="Ostrander E.A."/>
            <person name="Goff S.P."/>
            <person name="Metzger M.J."/>
        </authorList>
    </citation>
    <scope>NUCLEOTIDE SEQUENCE</scope>
    <source>
        <strain evidence="4">MELC-2E11</strain>
        <tissue evidence="4">Siphon/mantle</tissue>
    </source>
</reference>
<evidence type="ECO:0000313" key="5">
    <source>
        <dbReference type="Proteomes" id="UP001164746"/>
    </source>
</evidence>
<dbReference type="Proteomes" id="UP001164746">
    <property type="component" value="Chromosome 4"/>
</dbReference>
<evidence type="ECO:0000259" key="3">
    <source>
        <dbReference type="Pfam" id="PF05347"/>
    </source>
</evidence>
<protein>
    <recommendedName>
        <fullName evidence="2">LYR motif-containing protein 9</fullName>
    </recommendedName>
</protein>
<accession>A0ABY7DVE4</accession>
<feature type="domain" description="Complex 1 LYR protein" evidence="3">
    <location>
        <begin position="8"/>
        <end position="62"/>
    </location>
</feature>
<organism evidence="4 5">
    <name type="scientific">Mya arenaria</name>
    <name type="common">Soft-shell clam</name>
    <dbReference type="NCBI Taxonomy" id="6604"/>
    <lineage>
        <taxon>Eukaryota</taxon>
        <taxon>Metazoa</taxon>
        <taxon>Spiralia</taxon>
        <taxon>Lophotrochozoa</taxon>
        <taxon>Mollusca</taxon>
        <taxon>Bivalvia</taxon>
        <taxon>Autobranchia</taxon>
        <taxon>Heteroconchia</taxon>
        <taxon>Euheterodonta</taxon>
        <taxon>Imparidentia</taxon>
        <taxon>Neoheterodontei</taxon>
        <taxon>Myida</taxon>
        <taxon>Myoidea</taxon>
        <taxon>Myidae</taxon>
        <taxon>Mya</taxon>
    </lineage>
</organism>
<dbReference type="EMBL" id="CP111015">
    <property type="protein sequence ID" value="WAR01425.1"/>
    <property type="molecule type" value="Genomic_DNA"/>
</dbReference>